<feature type="domain" description="Retropepsins" evidence="2">
    <location>
        <begin position="284"/>
        <end position="374"/>
    </location>
</feature>
<dbReference type="Pfam" id="PF00077">
    <property type="entry name" value="RVP"/>
    <property type="match status" value="1"/>
</dbReference>
<comment type="caution">
    <text evidence="3">The sequence shown here is derived from an EMBL/GenBank/DDBJ whole genome shotgun (WGS) entry which is preliminary data.</text>
</comment>
<gene>
    <name evidence="3" type="ORF">RF11_03440</name>
</gene>
<dbReference type="Gene3D" id="2.40.70.10">
    <property type="entry name" value="Acid Proteases"/>
    <property type="match status" value="1"/>
</dbReference>
<proteinExistence type="predicted"/>
<dbReference type="PANTHER" id="PTHR37984">
    <property type="entry name" value="PROTEIN CBG26694"/>
    <property type="match status" value="1"/>
</dbReference>
<accession>A0A0C2JBN6</accession>
<dbReference type="EMBL" id="JWZT01003510">
    <property type="protein sequence ID" value="KII66598.1"/>
    <property type="molecule type" value="Genomic_DNA"/>
</dbReference>
<keyword evidence="1" id="KW-0378">Hydrolase</keyword>
<evidence type="ECO:0000259" key="2">
    <source>
        <dbReference type="Pfam" id="PF00077"/>
    </source>
</evidence>
<keyword evidence="4" id="KW-1185">Reference proteome</keyword>
<evidence type="ECO:0000313" key="3">
    <source>
        <dbReference type="EMBL" id="KII66598.1"/>
    </source>
</evidence>
<organism evidence="3 4">
    <name type="scientific">Thelohanellus kitauei</name>
    <name type="common">Myxosporean</name>
    <dbReference type="NCBI Taxonomy" id="669202"/>
    <lineage>
        <taxon>Eukaryota</taxon>
        <taxon>Metazoa</taxon>
        <taxon>Cnidaria</taxon>
        <taxon>Myxozoa</taxon>
        <taxon>Myxosporea</taxon>
        <taxon>Bivalvulida</taxon>
        <taxon>Platysporina</taxon>
        <taxon>Myxobolidae</taxon>
        <taxon>Thelohanellus</taxon>
    </lineage>
</organism>
<dbReference type="InterPro" id="IPR021109">
    <property type="entry name" value="Peptidase_aspartic_dom_sf"/>
</dbReference>
<name>A0A0C2JBN6_THEKT</name>
<dbReference type="AlphaFoldDB" id="A0A0C2JBN6"/>
<protein>
    <recommendedName>
        <fullName evidence="2">Retropepsins domain-containing protein</fullName>
    </recommendedName>
</protein>
<dbReference type="GO" id="GO:0016787">
    <property type="term" value="F:hydrolase activity"/>
    <property type="evidence" value="ECO:0007669"/>
    <property type="project" value="UniProtKB-KW"/>
</dbReference>
<dbReference type="SUPFAM" id="SSF50630">
    <property type="entry name" value="Acid proteases"/>
    <property type="match status" value="1"/>
</dbReference>
<reference evidence="3 4" key="1">
    <citation type="journal article" date="2014" name="Genome Biol. Evol.">
        <title>The genome of the myxosporean Thelohanellus kitauei shows adaptations to nutrient acquisition within its fish host.</title>
        <authorList>
            <person name="Yang Y."/>
            <person name="Xiong J."/>
            <person name="Zhou Z."/>
            <person name="Huo F."/>
            <person name="Miao W."/>
            <person name="Ran C."/>
            <person name="Liu Y."/>
            <person name="Zhang J."/>
            <person name="Feng J."/>
            <person name="Wang M."/>
            <person name="Wang M."/>
            <person name="Wang L."/>
            <person name="Yao B."/>
        </authorList>
    </citation>
    <scope>NUCLEOTIDE SEQUENCE [LARGE SCALE GENOMIC DNA]</scope>
    <source>
        <strain evidence="3">Wuqing</strain>
    </source>
</reference>
<evidence type="ECO:0000313" key="4">
    <source>
        <dbReference type="Proteomes" id="UP000031668"/>
    </source>
</evidence>
<dbReference type="CDD" id="cd00303">
    <property type="entry name" value="retropepsin_like"/>
    <property type="match status" value="1"/>
</dbReference>
<evidence type="ECO:0000256" key="1">
    <source>
        <dbReference type="ARBA" id="ARBA00022801"/>
    </source>
</evidence>
<dbReference type="InterPro" id="IPR050951">
    <property type="entry name" value="Retrovirus_Pol_polyprotein"/>
</dbReference>
<dbReference type="InterPro" id="IPR018061">
    <property type="entry name" value="Retropepsins"/>
</dbReference>
<dbReference type="PANTHER" id="PTHR37984:SF9">
    <property type="entry name" value="INTEGRASE CATALYTIC DOMAIN-CONTAINING PROTEIN"/>
    <property type="match status" value="1"/>
</dbReference>
<dbReference type="Proteomes" id="UP000031668">
    <property type="component" value="Unassembled WGS sequence"/>
</dbReference>
<dbReference type="OrthoDB" id="6496131at2759"/>
<sequence length="442" mass="49085">MTKIGGGYEIDRALALRFDTVAAANMWDAAKQCLMMPAYFDEELLDSYSKSEIFLMPPSEKKLIHIKQWFSIQLSSKTDQPSSFALFTKASLRPSQKVEQFGKMLEGYISACMPGISQTEKDFMVREKIYQSLPVAVANQIRLFGEMEVKEVCAKADLLLGPTLSTNAISAESDATPEAEVAAIKSNIDSSLSVEERLSRIEDSIARISMSGTSLSKHAQPCKKCGSNRHDSDECLGLITCSLCKRKGHARRICPTLENSKQSKYYSRRYYCFSSFNQQPYPQMVDVIVEGSFKVKGLVDTGSCISLLNFSTLGHVGEIIPANKSIYSVTGQSIEVIGNKILEIEVNGKKITWEFTIVNKINHPLILGRDFLAKNSFLVDLMSPEILVTRDSKQKLLCDAVENADSIDSAVHEYDGVFSKSEDDLGFTDLIKHKIITENNVG</sequence>